<comment type="similarity">
    <text evidence="1 6">Belongs to the L-aspartate dehydrogenase family.</text>
</comment>
<dbReference type="PANTHER" id="PTHR31873">
    <property type="entry name" value="L-ASPARTATE DEHYDROGENASE-RELATED"/>
    <property type="match status" value="1"/>
</dbReference>
<dbReference type="InterPro" id="IPR011182">
    <property type="entry name" value="L-Asp_DH"/>
</dbReference>
<protein>
    <recommendedName>
        <fullName evidence="6">L-aspartate dehydrogenase</fullName>
        <ecNumber evidence="6">1.4.1.21</ecNumber>
    </recommendedName>
</protein>
<feature type="binding site" evidence="6">
    <location>
        <position position="124"/>
    </location>
    <ligand>
        <name>NAD(+)</name>
        <dbReference type="ChEBI" id="CHEBI:57540"/>
    </ligand>
</feature>
<dbReference type="Pfam" id="PF03447">
    <property type="entry name" value="NAD_binding_3"/>
    <property type="match status" value="1"/>
</dbReference>
<keyword evidence="3 6" id="KW-0521">NADP</keyword>
<dbReference type="InterPro" id="IPR005106">
    <property type="entry name" value="Asp/hSer_DH_NAD-bd"/>
</dbReference>
<dbReference type="Gene3D" id="3.40.50.720">
    <property type="entry name" value="NAD(P)-binding Rossmann-like Domain"/>
    <property type="match status" value="1"/>
</dbReference>
<dbReference type="PANTHER" id="PTHR31873:SF6">
    <property type="entry name" value="ASPARTATE DEHYDROGENASE DOMAIN-CONTAINING PROTEIN"/>
    <property type="match status" value="1"/>
</dbReference>
<feature type="binding site" evidence="6">
    <location>
        <position position="183"/>
    </location>
    <ligand>
        <name>NAD(+)</name>
        <dbReference type="ChEBI" id="CHEBI:57540"/>
    </ligand>
</feature>
<dbReference type="InterPro" id="IPR002811">
    <property type="entry name" value="Asp_DH"/>
</dbReference>
<feature type="active site" evidence="6">
    <location>
        <position position="213"/>
    </location>
</feature>
<evidence type="ECO:0000256" key="1">
    <source>
        <dbReference type="ARBA" id="ARBA00008331"/>
    </source>
</evidence>
<comment type="caution">
    <text evidence="9">The sequence shown here is derived from an EMBL/GenBank/DDBJ whole genome shotgun (WGS) entry which is preliminary data.</text>
</comment>
<dbReference type="Gene3D" id="3.30.360.10">
    <property type="entry name" value="Dihydrodipicolinate Reductase, domain 2"/>
    <property type="match status" value="1"/>
</dbReference>
<dbReference type="InterPro" id="IPR022487">
    <property type="entry name" value="Asp_DH_arc"/>
</dbReference>
<feature type="domain" description="Aspartate/homoserine dehydrogenase NAD-binding" evidence="8">
    <location>
        <begin position="7"/>
        <end position="120"/>
    </location>
</feature>
<dbReference type="NCBIfam" id="NF009828">
    <property type="entry name" value="PRK13303.1-3"/>
    <property type="match status" value="1"/>
</dbReference>
<dbReference type="NCBIfam" id="TIGR03855">
    <property type="entry name" value="NAD_NadX"/>
    <property type="match status" value="1"/>
</dbReference>
<keyword evidence="5 6" id="KW-0520">NAD</keyword>
<organism evidence="9 10">
    <name type="scientific">Siminovitchia fordii</name>
    <dbReference type="NCBI Taxonomy" id="254759"/>
    <lineage>
        <taxon>Bacteria</taxon>
        <taxon>Bacillati</taxon>
        <taxon>Bacillota</taxon>
        <taxon>Bacilli</taxon>
        <taxon>Bacillales</taxon>
        <taxon>Bacillaceae</taxon>
        <taxon>Siminovitchia</taxon>
    </lineage>
</organism>
<evidence type="ECO:0000256" key="5">
    <source>
        <dbReference type="ARBA" id="ARBA00023027"/>
    </source>
</evidence>
<dbReference type="Pfam" id="PF01958">
    <property type="entry name" value="Asp_DH_C"/>
    <property type="match status" value="1"/>
</dbReference>
<comment type="catalytic activity">
    <reaction evidence="6">
        <text>L-aspartate + NAD(+) + H2O = oxaloacetate + NH4(+) + NADH + H(+)</text>
        <dbReference type="Rhea" id="RHEA:11788"/>
        <dbReference type="ChEBI" id="CHEBI:15377"/>
        <dbReference type="ChEBI" id="CHEBI:15378"/>
        <dbReference type="ChEBI" id="CHEBI:16452"/>
        <dbReference type="ChEBI" id="CHEBI:28938"/>
        <dbReference type="ChEBI" id="CHEBI:29991"/>
        <dbReference type="ChEBI" id="CHEBI:57540"/>
        <dbReference type="ChEBI" id="CHEBI:57945"/>
        <dbReference type="EC" id="1.4.1.21"/>
    </reaction>
</comment>
<dbReference type="NCBIfam" id="NF009829">
    <property type="entry name" value="PRK13303.1-4"/>
    <property type="match status" value="1"/>
</dbReference>
<dbReference type="EC" id="1.4.1.21" evidence="6"/>
<evidence type="ECO:0000313" key="10">
    <source>
        <dbReference type="Proteomes" id="UP000680279"/>
    </source>
</evidence>
<accession>A0ABQ4K5F2</accession>
<evidence type="ECO:0000256" key="6">
    <source>
        <dbReference type="HAMAP-Rule" id="MF_01265"/>
    </source>
</evidence>
<gene>
    <name evidence="6 9" type="primary">nadX</name>
    <name evidence="9" type="ORF">J1TS3_15640</name>
</gene>
<evidence type="ECO:0000313" key="9">
    <source>
        <dbReference type="EMBL" id="GIN20430.1"/>
    </source>
</evidence>
<reference evidence="9 10" key="1">
    <citation type="submission" date="2021-03" db="EMBL/GenBank/DDBJ databases">
        <title>Antimicrobial resistance genes in bacteria isolated from Japanese honey, and their potential for conferring macrolide and lincosamide resistance in the American foulbrood pathogen Paenibacillus larvae.</title>
        <authorList>
            <person name="Okamoto M."/>
            <person name="Kumagai M."/>
            <person name="Kanamori H."/>
            <person name="Takamatsu D."/>
        </authorList>
    </citation>
    <scope>NUCLEOTIDE SEQUENCE [LARGE SCALE GENOMIC DNA]</scope>
    <source>
        <strain evidence="9 10">J1TS3</strain>
    </source>
</reference>
<proteinExistence type="inferred from homology"/>
<dbReference type="SUPFAM" id="SSF55347">
    <property type="entry name" value="Glyceraldehyde-3-phosphate dehydrogenase-like, C-terminal domain"/>
    <property type="match status" value="1"/>
</dbReference>
<feature type="domain" description="Aspartate dehydrogenase" evidence="7">
    <location>
        <begin position="161"/>
        <end position="248"/>
    </location>
</feature>
<keyword evidence="10" id="KW-1185">Reference proteome</keyword>
<dbReference type="EMBL" id="BOQT01000004">
    <property type="protein sequence ID" value="GIN20430.1"/>
    <property type="molecule type" value="Genomic_DNA"/>
</dbReference>
<dbReference type="InterPro" id="IPR036291">
    <property type="entry name" value="NAD(P)-bd_dom_sf"/>
</dbReference>
<dbReference type="Proteomes" id="UP000680279">
    <property type="component" value="Unassembled WGS sequence"/>
</dbReference>
<evidence type="ECO:0000259" key="7">
    <source>
        <dbReference type="Pfam" id="PF01958"/>
    </source>
</evidence>
<dbReference type="HAMAP" id="MF_01265">
    <property type="entry name" value="NadX"/>
    <property type="match status" value="1"/>
</dbReference>
<dbReference type="InterPro" id="IPR020626">
    <property type="entry name" value="Asp_DH_prok"/>
</dbReference>
<keyword evidence="2 6" id="KW-0662">Pyridine nucleotide biosynthesis</keyword>
<comment type="catalytic activity">
    <reaction evidence="6">
        <text>L-aspartate + NADP(+) + H2O = oxaloacetate + NH4(+) + NADPH + H(+)</text>
        <dbReference type="Rhea" id="RHEA:11784"/>
        <dbReference type="ChEBI" id="CHEBI:15377"/>
        <dbReference type="ChEBI" id="CHEBI:15378"/>
        <dbReference type="ChEBI" id="CHEBI:16452"/>
        <dbReference type="ChEBI" id="CHEBI:28938"/>
        <dbReference type="ChEBI" id="CHEBI:29991"/>
        <dbReference type="ChEBI" id="CHEBI:57783"/>
        <dbReference type="ChEBI" id="CHEBI:58349"/>
        <dbReference type="EC" id="1.4.1.21"/>
    </reaction>
</comment>
<evidence type="ECO:0000256" key="4">
    <source>
        <dbReference type="ARBA" id="ARBA00023002"/>
    </source>
</evidence>
<comment type="miscellaneous">
    <text evidence="6">The iminoaspartate product is unstable in aqueous solution and can decompose to oxaloacetate and ammonia.</text>
</comment>
<name>A0ABQ4K5F2_9BACI</name>
<comment type="function">
    <text evidence="6">Specifically catalyzes the NAD or NADP-dependent dehydrogenation of L-aspartate to iminoaspartate.</text>
</comment>
<dbReference type="SUPFAM" id="SSF51735">
    <property type="entry name" value="NAD(P)-binding Rossmann-fold domains"/>
    <property type="match status" value="1"/>
</dbReference>
<keyword evidence="4 6" id="KW-0560">Oxidoreductase</keyword>
<sequence>MKLGLIGCGNIGEFLLQAINIDGLLPEGEIISVFSRREEVAARIAQKFDAKSYGDIDSFLNSGIDTVIEAATVEAAQEYGLKVLENGLDLILSSIGAMADGEYVEKVQKVCRSKNVTISLPSGAVGGLDILKSAKAMDGLDSVSITTRKPPTALPADQTLEEERILFEGPASEAIKKFPRNINVAIVLSLAGLGPDKTSVKIIADPNVSKNIHLIEAAGSFGTLKLEIENNPMPNNPKTSFLAALSVLAALQNKGQSVQVG</sequence>
<comment type="pathway">
    <text evidence="6">Cofactor biosynthesis; NAD(+) biosynthesis; iminoaspartate from L-aspartate (dehydrogenase route): step 1/1.</text>
</comment>
<dbReference type="RefSeq" id="WP_212962625.1">
    <property type="nucleotide sequence ID" value="NZ_BOQT01000004.1"/>
</dbReference>
<evidence type="ECO:0000256" key="2">
    <source>
        <dbReference type="ARBA" id="ARBA00022642"/>
    </source>
</evidence>
<evidence type="ECO:0000259" key="8">
    <source>
        <dbReference type="Pfam" id="PF03447"/>
    </source>
</evidence>
<evidence type="ECO:0000256" key="3">
    <source>
        <dbReference type="ARBA" id="ARBA00022857"/>
    </source>
</evidence>
<dbReference type="PIRSF" id="PIRSF005227">
    <property type="entry name" value="Asp_dh_NAD_syn"/>
    <property type="match status" value="1"/>
</dbReference>